<keyword evidence="2" id="KW-1185">Reference proteome</keyword>
<dbReference type="EMBL" id="CP028102">
    <property type="protein sequence ID" value="AVQ17891.1"/>
    <property type="molecule type" value="Genomic_DNA"/>
</dbReference>
<dbReference type="GeneID" id="62762191"/>
<dbReference type="NCBIfam" id="TIGR03581">
    <property type="entry name" value="EF_0839"/>
    <property type="match status" value="1"/>
</dbReference>
<keyword evidence="1" id="KW-0456">Lyase</keyword>
<dbReference type="RefSeq" id="WP_005885172.1">
    <property type="nucleotide sequence ID" value="NZ_CP028102.1"/>
</dbReference>
<evidence type="ECO:0000313" key="1">
    <source>
        <dbReference type="EMBL" id="AVQ17891.1"/>
    </source>
</evidence>
<gene>
    <name evidence="1" type="ORF">C4N19_01595</name>
</gene>
<organism evidence="1 2">
    <name type="scientific">Fusobacterium mortiferum ATCC 9817</name>
    <dbReference type="NCBI Taxonomy" id="469616"/>
    <lineage>
        <taxon>Bacteria</taxon>
        <taxon>Fusobacteriati</taxon>
        <taxon>Fusobacteriota</taxon>
        <taxon>Fusobacteriia</taxon>
        <taxon>Fusobacteriales</taxon>
        <taxon>Fusobacteriaceae</taxon>
        <taxon>Fusobacterium</taxon>
    </lineage>
</organism>
<accession>A0ABN5J6V7</accession>
<dbReference type="GO" id="GO:0016829">
    <property type="term" value="F:lyase activity"/>
    <property type="evidence" value="ECO:0007669"/>
    <property type="project" value="UniProtKB-KW"/>
</dbReference>
<protein>
    <submittedName>
        <fullName evidence="1">Oxo-acid lyase</fullName>
    </submittedName>
</protein>
<dbReference type="NCBIfam" id="NF047796">
    <property type="entry name" value="DhDoxPGlucAldDagF"/>
    <property type="match status" value="1"/>
</dbReference>
<reference evidence="2" key="1">
    <citation type="journal article" date="2018" name="MSphere">
        <title>Fusobacterium Genomics Using MinION and Illumina Sequencing Enables Genome Completion and Correction.</title>
        <authorList>
            <person name="Todd S.M."/>
            <person name="Settlage R.E."/>
            <person name="Lahmers K.K."/>
            <person name="Slade D.J."/>
        </authorList>
    </citation>
    <scope>NUCLEOTIDE SEQUENCE [LARGE SCALE GENOMIC DNA]</scope>
    <source>
        <strain evidence="2">ATCC 9817</strain>
    </source>
</reference>
<dbReference type="InterPro" id="IPR013785">
    <property type="entry name" value="Aldolase_TIM"/>
</dbReference>
<sequence>MRTKIKFYKDKLAVNFLAKDKENGKEVYEAIDGYTAVGVLSKQFDSVEEGIKYVKDFQKEVPVVSVGLGSGDPAQFQKAALIAAATNPGHVNQVFTGAGYAAGAMKALNADETAINVLMSPTGIVGKVKISTGELSSKEKDAIVDVDTAMAMLLDMKAHAVKFFPMGGLKSIEELKAVAEACVRHGVPMLEPTGGITLDNFKEITKVCLDAGVNKVMPHIYNAVIDSETGKTKVEDVRKVYEMMKELLD</sequence>
<dbReference type="Proteomes" id="UP000240258">
    <property type="component" value="Chromosome"/>
</dbReference>
<dbReference type="Pfam" id="PF07071">
    <property type="entry name" value="KDGP_aldolase"/>
    <property type="match status" value="1"/>
</dbReference>
<evidence type="ECO:0000313" key="2">
    <source>
        <dbReference type="Proteomes" id="UP000240258"/>
    </source>
</evidence>
<dbReference type="SUPFAM" id="SSF51569">
    <property type="entry name" value="Aldolase"/>
    <property type="match status" value="1"/>
</dbReference>
<dbReference type="Gene3D" id="3.20.20.70">
    <property type="entry name" value="Aldolase class I"/>
    <property type="match status" value="1"/>
</dbReference>
<dbReference type="InterPro" id="IPR010763">
    <property type="entry name" value="DgaF"/>
</dbReference>
<proteinExistence type="predicted"/>
<name>A0ABN5J6V7_FUSMR</name>